<feature type="transmembrane region" description="Helical" evidence="10">
    <location>
        <begin position="73"/>
        <end position="93"/>
    </location>
</feature>
<feature type="transmembrane region" description="Helical" evidence="10">
    <location>
        <begin position="239"/>
        <end position="260"/>
    </location>
</feature>
<evidence type="ECO:0000256" key="5">
    <source>
        <dbReference type="ARBA" id="ARBA00022692"/>
    </source>
</evidence>
<keyword evidence="2" id="KW-0813">Transport</keyword>
<feature type="transmembrane region" description="Helical" evidence="10">
    <location>
        <begin position="105"/>
        <end position="122"/>
    </location>
</feature>
<evidence type="ECO:0000259" key="13">
    <source>
        <dbReference type="Pfam" id="PF04039"/>
    </source>
</evidence>
<evidence type="ECO:0000256" key="2">
    <source>
        <dbReference type="ARBA" id="ARBA00022448"/>
    </source>
</evidence>
<dbReference type="GO" id="GO:0005886">
    <property type="term" value="C:plasma membrane"/>
    <property type="evidence" value="ECO:0007669"/>
    <property type="project" value="UniProtKB-SubCell"/>
</dbReference>
<evidence type="ECO:0000256" key="1">
    <source>
        <dbReference type="ARBA" id="ARBA00004651"/>
    </source>
</evidence>
<feature type="domain" description="NADH-Ubiquinone oxidoreductase (complex I) chain 5 N-terminal" evidence="12">
    <location>
        <begin position="63"/>
        <end position="107"/>
    </location>
</feature>
<feature type="transmembrane region" description="Helical" evidence="10">
    <location>
        <begin position="624"/>
        <end position="642"/>
    </location>
</feature>
<feature type="domain" description="MrpA C-terminal/MbhE" evidence="15">
    <location>
        <begin position="683"/>
        <end position="763"/>
    </location>
</feature>
<comment type="caution">
    <text evidence="16">The sequence shown here is derived from an EMBL/GenBank/DDBJ whole genome shotgun (WGS) entry which is preliminary data.</text>
</comment>
<comment type="subcellular location">
    <subcellularLocation>
        <location evidence="1">Cell membrane</location>
        <topology evidence="1">Multi-pass membrane protein</topology>
    </subcellularLocation>
    <subcellularLocation>
        <location evidence="9">Membrane</location>
        <topology evidence="9">Multi-pass membrane protein</topology>
    </subcellularLocation>
</comment>
<evidence type="ECO:0000256" key="6">
    <source>
        <dbReference type="ARBA" id="ARBA00022989"/>
    </source>
</evidence>
<dbReference type="InterPro" id="IPR046806">
    <property type="entry name" value="MrpA_C/MbhE"/>
</dbReference>
<feature type="transmembrane region" description="Helical" evidence="10">
    <location>
        <begin position="128"/>
        <end position="147"/>
    </location>
</feature>
<accession>A0A840MRF7</accession>
<dbReference type="InterPro" id="IPR001516">
    <property type="entry name" value="Proton_antipo_N"/>
</dbReference>
<feature type="domain" description="Na+/H+ antiporter MnhB subunit-related protein" evidence="13">
    <location>
        <begin position="777"/>
        <end position="899"/>
    </location>
</feature>
<evidence type="ECO:0000256" key="7">
    <source>
        <dbReference type="ARBA" id="ARBA00023065"/>
    </source>
</evidence>
<feature type="transmembrane region" description="Helical" evidence="10">
    <location>
        <begin position="364"/>
        <end position="385"/>
    </location>
</feature>
<dbReference type="Pfam" id="PF20501">
    <property type="entry name" value="MbhE"/>
    <property type="match status" value="1"/>
</dbReference>
<dbReference type="Pfam" id="PF00361">
    <property type="entry name" value="Proton_antipo_M"/>
    <property type="match status" value="1"/>
</dbReference>
<evidence type="ECO:0000256" key="9">
    <source>
        <dbReference type="RuleBase" id="RU000320"/>
    </source>
</evidence>
<name>A0A840MRF7_9PROT</name>
<feature type="transmembrane region" description="Helical" evidence="10">
    <location>
        <begin position="840"/>
        <end position="858"/>
    </location>
</feature>
<feature type="domain" description="NADH:quinone oxidoreductase/Mrp antiporter transmembrane" evidence="11">
    <location>
        <begin position="123"/>
        <end position="399"/>
    </location>
</feature>
<feature type="transmembrane region" description="Helical" evidence="10">
    <location>
        <begin position="295"/>
        <end position="313"/>
    </location>
</feature>
<protein>
    <submittedName>
        <fullName evidence="16">Multicomponent K+:H+ antiporter subunit A</fullName>
    </submittedName>
</protein>
<keyword evidence="7" id="KW-0406">Ion transport</keyword>
<evidence type="ECO:0000256" key="10">
    <source>
        <dbReference type="SAM" id="Phobius"/>
    </source>
</evidence>
<dbReference type="InterPro" id="IPR050616">
    <property type="entry name" value="CPA3_Na-H_Antiporter_A"/>
</dbReference>
<evidence type="ECO:0000259" key="12">
    <source>
        <dbReference type="Pfam" id="PF00662"/>
    </source>
</evidence>
<feature type="transmembrane region" description="Helical" evidence="10">
    <location>
        <begin position="498"/>
        <end position="518"/>
    </location>
</feature>
<feature type="transmembrane region" description="Helical" evidence="10">
    <location>
        <begin position="159"/>
        <end position="182"/>
    </location>
</feature>
<gene>
    <name evidence="16" type="ORF">HNQ59_002977</name>
</gene>
<dbReference type="InterPro" id="IPR025383">
    <property type="entry name" value="MrpA_C/MbhD"/>
</dbReference>
<evidence type="ECO:0000259" key="15">
    <source>
        <dbReference type="Pfam" id="PF20501"/>
    </source>
</evidence>
<keyword evidence="4" id="KW-1003">Cell membrane</keyword>
<dbReference type="PANTHER" id="PTHR43373:SF1">
    <property type="entry name" value="NA(+)_H(+) ANTIPORTER SUBUNIT A"/>
    <property type="match status" value="1"/>
</dbReference>
<evidence type="ECO:0000313" key="16">
    <source>
        <dbReference type="EMBL" id="MBB5019669.1"/>
    </source>
</evidence>
<feature type="transmembrane region" description="Helical" evidence="10">
    <location>
        <begin position="687"/>
        <end position="705"/>
    </location>
</feature>
<keyword evidence="8 10" id="KW-0472">Membrane</keyword>
<proteinExistence type="predicted"/>
<dbReference type="GO" id="GO:0006811">
    <property type="term" value="P:monoatomic ion transport"/>
    <property type="evidence" value="ECO:0007669"/>
    <property type="project" value="UniProtKB-KW"/>
</dbReference>
<feature type="transmembrane region" description="Helical" evidence="10">
    <location>
        <begin position="648"/>
        <end position="666"/>
    </location>
</feature>
<keyword evidence="5 9" id="KW-0812">Transmembrane</keyword>
<evidence type="ECO:0000256" key="8">
    <source>
        <dbReference type="ARBA" id="ARBA00023136"/>
    </source>
</evidence>
<keyword evidence="6 10" id="KW-1133">Transmembrane helix</keyword>
<evidence type="ECO:0000256" key="4">
    <source>
        <dbReference type="ARBA" id="ARBA00022475"/>
    </source>
</evidence>
<feature type="transmembrane region" description="Helical" evidence="10">
    <location>
        <begin position="746"/>
        <end position="763"/>
    </location>
</feature>
<feature type="transmembrane region" description="Helical" evidence="10">
    <location>
        <begin position="775"/>
        <end position="796"/>
    </location>
</feature>
<dbReference type="InterPro" id="IPR001750">
    <property type="entry name" value="ND/Mrp_TM"/>
</dbReference>
<feature type="transmembrane region" description="Helical" evidence="10">
    <location>
        <begin position="878"/>
        <end position="902"/>
    </location>
</feature>
<feature type="transmembrane region" description="Helical" evidence="10">
    <location>
        <begin position="319"/>
        <end position="343"/>
    </location>
</feature>
<evidence type="ECO:0000259" key="14">
    <source>
        <dbReference type="Pfam" id="PF13244"/>
    </source>
</evidence>
<evidence type="ECO:0000313" key="17">
    <source>
        <dbReference type="Proteomes" id="UP000575898"/>
    </source>
</evidence>
<dbReference type="RefSeq" id="WP_184040909.1">
    <property type="nucleotide sequence ID" value="NZ_JACHHY010000019.1"/>
</dbReference>
<dbReference type="Pfam" id="PF00662">
    <property type="entry name" value="Proton_antipo_N"/>
    <property type="match status" value="1"/>
</dbReference>
<dbReference type="PANTHER" id="PTHR43373">
    <property type="entry name" value="NA(+)/H(+) ANTIPORTER SUBUNIT"/>
    <property type="match status" value="1"/>
</dbReference>
<dbReference type="PRINTS" id="PR01434">
    <property type="entry name" value="NADHDHGNASE5"/>
</dbReference>
<dbReference type="Pfam" id="PF04039">
    <property type="entry name" value="MnhB"/>
    <property type="match status" value="1"/>
</dbReference>
<feature type="transmembrane region" description="Helical" evidence="10">
    <location>
        <begin position="564"/>
        <end position="583"/>
    </location>
</feature>
<reference evidence="16 17" key="1">
    <citation type="submission" date="2020-08" db="EMBL/GenBank/DDBJ databases">
        <title>Genomic Encyclopedia of Type Strains, Phase IV (KMG-IV): sequencing the most valuable type-strain genomes for metagenomic binning, comparative biology and taxonomic classification.</title>
        <authorList>
            <person name="Goeker M."/>
        </authorList>
    </citation>
    <scope>NUCLEOTIDE SEQUENCE [LARGE SCALE GENOMIC DNA]</scope>
    <source>
        <strain evidence="16 17">DSM 27165</strain>
    </source>
</reference>
<feature type="transmembrane region" description="Helical" evidence="10">
    <location>
        <begin position="202"/>
        <end position="227"/>
    </location>
</feature>
<dbReference type="GO" id="GO:0015297">
    <property type="term" value="F:antiporter activity"/>
    <property type="evidence" value="ECO:0007669"/>
    <property type="project" value="UniProtKB-KW"/>
</dbReference>
<dbReference type="EMBL" id="JACHHY010000019">
    <property type="protein sequence ID" value="MBB5019669.1"/>
    <property type="molecule type" value="Genomic_DNA"/>
</dbReference>
<feature type="transmembrane region" description="Helical" evidence="10">
    <location>
        <begin position="598"/>
        <end position="617"/>
    </location>
</feature>
<dbReference type="Pfam" id="PF13244">
    <property type="entry name" value="MbhD"/>
    <property type="match status" value="1"/>
</dbReference>
<evidence type="ECO:0000259" key="11">
    <source>
        <dbReference type="Pfam" id="PF00361"/>
    </source>
</evidence>
<keyword evidence="3" id="KW-0050">Antiport</keyword>
<keyword evidence="17" id="KW-1185">Reference proteome</keyword>
<dbReference type="NCBIfam" id="NF009288">
    <property type="entry name" value="PRK12648.1"/>
    <property type="match status" value="1"/>
</dbReference>
<evidence type="ECO:0000256" key="3">
    <source>
        <dbReference type="ARBA" id="ARBA00022449"/>
    </source>
</evidence>
<dbReference type="InterPro" id="IPR007182">
    <property type="entry name" value="MnhB"/>
</dbReference>
<dbReference type="Proteomes" id="UP000575898">
    <property type="component" value="Unassembled WGS sequence"/>
</dbReference>
<feature type="transmembrane region" description="Helical" evidence="10">
    <location>
        <begin position="405"/>
        <end position="432"/>
    </location>
</feature>
<organism evidence="16 17">
    <name type="scientific">Chitinivorax tropicus</name>
    <dbReference type="NCBI Taxonomy" id="714531"/>
    <lineage>
        <taxon>Bacteria</taxon>
        <taxon>Pseudomonadati</taxon>
        <taxon>Pseudomonadota</taxon>
        <taxon>Betaproteobacteria</taxon>
        <taxon>Chitinivorax</taxon>
    </lineage>
</organism>
<feature type="domain" description="MrpA C-terminal/MbhD" evidence="14">
    <location>
        <begin position="607"/>
        <end position="670"/>
    </location>
</feature>
<feature type="transmembrane region" description="Helical" evidence="10">
    <location>
        <begin position="453"/>
        <end position="471"/>
    </location>
</feature>
<dbReference type="AlphaFoldDB" id="A0A840MRF7"/>
<feature type="transmembrane region" description="Helical" evidence="10">
    <location>
        <begin position="266"/>
        <end position="288"/>
    </location>
</feature>
<sequence>MLALMLFLPFLAAILIPLLGQWQARTAPWLAGATAGGLLAWLAWHAPWPGLDFSFSHRWLPALGLRFSLSLDGLGYLFGLLITGIGLLVVIYARYYLSRVDSLPRFYGLLMLFMGAMLGIVWSDNLLLLLVFWELTSLSSFLLIGFWHEGRQARIGARMALTITGAGGLAMLGGFVLLGEMAGSYDVSALIAARQQLQADPWFPFAMGLVLLGAFTKSAQFPFHFWLPQAMAAPTPVSAYLHSATMVKAGVFLLARLYPVLGGNDWWFSMVAPVGLVTLLGGAYFALYRDDLKSLLAYSTISHLGLITLLFGLNTPTAAVAAVFHIINHATFKAGLFMTAGIIDHETGTRDLRQLRGLWRAMPITSMLGTVAAAAMAGVPLLNGFLSKEMFYAEALAAQPLGTSWLLPALAWVATALSVAYSARFVHLVFFARPQGELPRQPHEPPRWMRIPVELLVLLCVAVGVLPQYTVDPLLRLALPSVLGDAVPGFQLAIWHGWNTPLLMSMAALVAGLLMYRWMHLLGWVDRMVPVHLGSRAFATIMDSLIKHGRWIALRSNDERLRPLLRWIILMTVLAGLWPWLAFDTPHQLPVAHLPDDPGLILMSALTIVAAMATVWWRDQRLKAMLAMAVVGLMVVLSFIQFSSPDLALTQLAVEVASTVLLLLALRWLPSPTDSAREPNWPRWRDAVLSLAAGFGVFLILLSVLQSPQDSLSGFYLEHALPLGGGANVVNVILVDFRGFDTLGEITVLAITSLIMVKLMDDYAAVPKPTEPDSLLLATLAKVMLPFALLLSAYLYLRGHQAPGGGFVAGLVTAAGLATQHMAYGSGWAARHMPVRGRRLAASGLLVAVATGAGSWLFDKNFLTSGHGHLALGWLGEFEWASAALFDLGVYMVVVGATMIMLTRLAATQDPLEEQH</sequence>